<dbReference type="PROSITE" id="PS51687">
    <property type="entry name" value="SAM_MT_RNA_M5U"/>
    <property type="match status" value="1"/>
</dbReference>
<gene>
    <name evidence="8" type="ORF">J6595_04990</name>
</gene>
<evidence type="ECO:0000256" key="2">
    <source>
        <dbReference type="ARBA" id="ARBA00022603"/>
    </source>
</evidence>
<dbReference type="PANTHER" id="PTHR11061">
    <property type="entry name" value="RNA M5U METHYLTRANSFERASE"/>
    <property type="match status" value="1"/>
</dbReference>
<evidence type="ECO:0000256" key="1">
    <source>
        <dbReference type="ARBA" id="ARBA00022485"/>
    </source>
</evidence>
<keyword evidence="4 6" id="KW-0949">S-adenosyl-L-methionine</keyword>
<reference evidence="8 9" key="1">
    <citation type="submission" date="2021-04" db="EMBL/GenBank/DDBJ databases">
        <title>Whole genome sequence of Jiella sp. KSK16Y-1.</title>
        <authorList>
            <person name="Tuo L."/>
        </authorList>
    </citation>
    <scope>NUCLEOTIDE SEQUENCE [LARGE SCALE GENOMIC DNA]</scope>
    <source>
        <strain evidence="8 9">KSK16Y-1</strain>
    </source>
</reference>
<evidence type="ECO:0000313" key="9">
    <source>
        <dbReference type="Proteomes" id="UP000678276"/>
    </source>
</evidence>
<dbReference type="Proteomes" id="UP000678276">
    <property type="component" value="Unassembled WGS sequence"/>
</dbReference>
<dbReference type="InterPro" id="IPR010280">
    <property type="entry name" value="U5_MeTrfase_fam"/>
</dbReference>
<accession>A0ABS4BDV8</accession>
<evidence type="ECO:0000256" key="5">
    <source>
        <dbReference type="ARBA" id="ARBA00023014"/>
    </source>
</evidence>
<sequence length="408" mass="43355">MRVTIDSLGARGDGVAQGGEGPIYLPFTLPGDVVEIAADRPAGHSRFELVEPSPTRREPACPHFGTCGGCDLQHANDELYRSFKHGLVVTALQRGGIDAEVAPLVACAPHSRRRVTLTAVRVGNRMLLGYNAARSNVVVPITACPITLPAIEAALPFLRRLAELLIDRKRPLKLLVTATTSGLDIAASDAARLVEKTRQRAVALALEAGIARLSVSGEILVQARPPVVDFSGVAVELPPGAFLQAVGSVEAAMADLVLAHLAGAKRVADFFSGCGTFSLRLLRKSAVHAVESEASALAAQDRAQRATKGLKPLTTERRDLFRRPVPAKELKRFDGIVFDPPRSGAEGLAREIAASGVARVAAVSCNPTTLARDLKILLDGGYRLSSITPLDQFLWSHHVEAVALLDRA</sequence>
<dbReference type="GO" id="GO:0032259">
    <property type="term" value="P:methylation"/>
    <property type="evidence" value="ECO:0007669"/>
    <property type="project" value="UniProtKB-KW"/>
</dbReference>
<name>A0ABS4BDV8_9HYPH</name>
<feature type="active site" description="Nucleophile" evidence="6">
    <location>
        <position position="365"/>
    </location>
</feature>
<dbReference type="Gene3D" id="2.40.50.140">
    <property type="entry name" value="Nucleic acid-binding proteins"/>
    <property type="match status" value="1"/>
</dbReference>
<keyword evidence="2 6" id="KW-0489">Methyltransferase</keyword>
<comment type="caution">
    <text evidence="8">The sequence shown here is derived from an EMBL/GenBank/DDBJ whole genome shotgun (WGS) entry which is preliminary data.</text>
</comment>
<dbReference type="InterPro" id="IPR012340">
    <property type="entry name" value="NA-bd_OB-fold"/>
</dbReference>
<dbReference type="RefSeq" id="WP_209593327.1">
    <property type="nucleotide sequence ID" value="NZ_JAGJCF010000002.1"/>
</dbReference>
<keyword evidence="1" id="KW-0408">Iron</keyword>
<evidence type="ECO:0000256" key="4">
    <source>
        <dbReference type="ARBA" id="ARBA00022691"/>
    </source>
</evidence>
<dbReference type="Gene3D" id="2.40.50.1070">
    <property type="match status" value="1"/>
</dbReference>
<feature type="binding site" evidence="6">
    <location>
        <position position="244"/>
    </location>
    <ligand>
        <name>S-adenosyl-L-methionine</name>
        <dbReference type="ChEBI" id="CHEBI:59789"/>
    </ligand>
</feature>
<dbReference type="InterPro" id="IPR029063">
    <property type="entry name" value="SAM-dependent_MTases_sf"/>
</dbReference>
<dbReference type="InterPro" id="IPR030390">
    <property type="entry name" value="MeTrfase_TrmA_AS"/>
</dbReference>
<keyword evidence="9" id="KW-1185">Reference proteome</keyword>
<dbReference type="PANTHER" id="PTHR11061:SF49">
    <property type="entry name" value="23S RRNA (URACIL(1939)-C(5))-METHYLTRANSFERASE RLMD"/>
    <property type="match status" value="1"/>
</dbReference>
<feature type="binding site" evidence="6">
    <location>
        <position position="271"/>
    </location>
    <ligand>
        <name>S-adenosyl-L-methionine</name>
        <dbReference type="ChEBI" id="CHEBI:59789"/>
    </ligand>
</feature>
<dbReference type="EMBL" id="JAGJCF010000002">
    <property type="protein sequence ID" value="MBP0614933.1"/>
    <property type="molecule type" value="Genomic_DNA"/>
</dbReference>
<keyword evidence="1" id="KW-0004">4Fe-4S</keyword>
<dbReference type="PROSITE" id="PS01230">
    <property type="entry name" value="TRMA_1"/>
    <property type="match status" value="1"/>
</dbReference>
<evidence type="ECO:0000313" key="8">
    <source>
        <dbReference type="EMBL" id="MBP0614933.1"/>
    </source>
</evidence>
<evidence type="ECO:0000256" key="7">
    <source>
        <dbReference type="PROSITE-ProRule" id="PRU10015"/>
    </source>
</evidence>
<feature type="active site" evidence="7">
    <location>
        <position position="365"/>
    </location>
</feature>
<dbReference type="Gene3D" id="3.40.50.150">
    <property type="entry name" value="Vaccinia Virus protein VP39"/>
    <property type="match status" value="1"/>
</dbReference>
<dbReference type="Pfam" id="PF05958">
    <property type="entry name" value="tRNA_U5-meth_tr"/>
    <property type="match status" value="1"/>
</dbReference>
<keyword evidence="1" id="KW-0479">Metal-binding</keyword>
<comment type="similarity">
    <text evidence="6">Belongs to the class I-like SAM-binding methyltransferase superfamily. RNA M5U methyltransferase family.</text>
</comment>
<keyword evidence="3 6" id="KW-0808">Transferase</keyword>
<dbReference type="SUPFAM" id="SSF53335">
    <property type="entry name" value="S-adenosyl-L-methionine-dependent methyltransferases"/>
    <property type="match status" value="1"/>
</dbReference>
<proteinExistence type="inferred from homology"/>
<feature type="binding site" evidence="6">
    <location>
        <position position="339"/>
    </location>
    <ligand>
        <name>S-adenosyl-L-methionine</name>
        <dbReference type="ChEBI" id="CHEBI:59789"/>
    </ligand>
</feature>
<organism evidence="8 9">
    <name type="scientific">Jiella mangrovi</name>
    <dbReference type="NCBI Taxonomy" id="2821407"/>
    <lineage>
        <taxon>Bacteria</taxon>
        <taxon>Pseudomonadati</taxon>
        <taxon>Pseudomonadota</taxon>
        <taxon>Alphaproteobacteria</taxon>
        <taxon>Hyphomicrobiales</taxon>
        <taxon>Aurantimonadaceae</taxon>
        <taxon>Jiella</taxon>
    </lineage>
</organism>
<dbReference type="GO" id="GO:0008168">
    <property type="term" value="F:methyltransferase activity"/>
    <property type="evidence" value="ECO:0007669"/>
    <property type="project" value="UniProtKB-KW"/>
</dbReference>
<protein>
    <submittedName>
        <fullName evidence="8">Class I SAM-dependent RNA methyltransferase</fullName>
    </submittedName>
</protein>
<feature type="binding site" evidence="6">
    <location>
        <position position="291"/>
    </location>
    <ligand>
        <name>S-adenosyl-L-methionine</name>
        <dbReference type="ChEBI" id="CHEBI:59789"/>
    </ligand>
</feature>
<evidence type="ECO:0000256" key="6">
    <source>
        <dbReference type="PROSITE-ProRule" id="PRU01024"/>
    </source>
</evidence>
<evidence type="ECO:0000256" key="3">
    <source>
        <dbReference type="ARBA" id="ARBA00022679"/>
    </source>
</evidence>
<keyword evidence="5" id="KW-0411">Iron-sulfur</keyword>